<feature type="region of interest" description="Disordered" evidence="5">
    <location>
        <begin position="37"/>
        <end position="70"/>
    </location>
</feature>
<evidence type="ECO:0000256" key="3">
    <source>
        <dbReference type="ARBA" id="ARBA00023163"/>
    </source>
</evidence>
<gene>
    <name evidence="6" type="ORF">MAR_001171</name>
</gene>
<accession>A0ABY7FAY4</accession>
<dbReference type="Pfam" id="PF14598">
    <property type="entry name" value="PAS_11"/>
    <property type="match status" value="1"/>
</dbReference>
<organism evidence="6 7">
    <name type="scientific">Mya arenaria</name>
    <name type="common">Soft-shell clam</name>
    <dbReference type="NCBI Taxonomy" id="6604"/>
    <lineage>
        <taxon>Eukaryota</taxon>
        <taxon>Metazoa</taxon>
        <taxon>Spiralia</taxon>
        <taxon>Lophotrochozoa</taxon>
        <taxon>Mollusca</taxon>
        <taxon>Bivalvia</taxon>
        <taxon>Autobranchia</taxon>
        <taxon>Heteroconchia</taxon>
        <taxon>Euheterodonta</taxon>
        <taxon>Imparidentia</taxon>
        <taxon>Neoheterodontei</taxon>
        <taxon>Myida</taxon>
        <taxon>Myoidea</taxon>
        <taxon>Myidae</taxon>
        <taxon>Mya</taxon>
    </lineage>
</organism>
<evidence type="ECO:0000313" key="7">
    <source>
        <dbReference type="Proteomes" id="UP001164746"/>
    </source>
</evidence>
<keyword evidence="2" id="KW-0805">Transcription regulation</keyword>
<dbReference type="PANTHER" id="PTHR23043:SF26">
    <property type="entry name" value="PROTEIN TRACHEALESS"/>
    <property type="match status" value="1"/>
</dbReference>
<evidence type="ECO:0000256" key="1">
    <source>
        <dbReference type="ARBA" id="ARBA00004123"/>
    </source>
</evidence>
<feature type="compositionally biased region" description="Basic residues" evidence="5">
    <location>
        <begin position="328"/>
        <end position="339"/>
    </location>
</feature>
<evidence type="ECO:0000256" key="5">
    <source>
        <dbReference type="SAM" id="MobiDB-lite"/>
    </source>
</evidence>
<protein>
    <submittedName>
        <fullName evidence="6">TRH-like protein</fullName>
    </submittedName>
</protein>
<reference evidence="6" key="1">
    <citation type="submission" date="2022-11" db="EMBL/GenBank/DDBJ databases">
        <title>Centuries of genome instability and evolution in soft-shell clam transmissible cancer (bioRxiv).</title>
        <authorList>
            <person name="Hart S.F.M."/>
            <person name="Yonemitsu M.A."/>
            <person name="Giersch R.M."/>
            <person name="Beal B.F."/>
            <person name="Arriagada G."/>
            <person name="Davis B.W."/>
            <person name="Ostrander E.A."/>
            <person name="Goff S.P."/>
            <person name="Metzger M.J."/>
        </authorList>
    </citation>
    <scope>NUCLEOTIDE SEQUENCE</scope>
    <source>
        <strain evidence="6">MELC-2E11</strain>
        <tissue evidence="6">Siphon/mantle</tissue>
    </source>
</reference>
<dbReference type="InterPro" id="IPR000014">
    <property type="entry name" value="PAS"/>
</dbReference>
<keyword evidence="4" id="KW-0539">Nucleus</keyword>
<keyword evidence="3" id="KW-0804">Transcription</keyword>
<dbReference type="Gene3D" id="3.30.450.20">
    <property type="entry name" value="PAS domain"/>
    <property type="match status" value="2"/>
</dbReference>
<feature type="region of interest" description="Disordered" evidence="5">
    <location>
        <begin position="271"/>
        <end position="296"/>
    </location>
</feature>
<proteinExistence type="predicted"/>
<dbReference type="Proteomes" id="UP001164746">
    <property type="component" value="Chromosome 11"/>
</dbReference>
<dbReference type="SUPFAM" id="SSF141571">
    <property type="entry name" value="Pentapeptide repeat-like"/>
    <property type="match status" value="1"/>
</dbReference>
<dbReference type="SUPFAM" id="SSF55785">
    <property type="entry name" value="PYP-like sensor domain (PAS domain)"/>
    <property type="match status" value="1"/>
</dbReference>
<dbReference type="EMBL" id="CP111022">
    <property type="protein sequence ID" value="WAR19333.1"/>
    <property type="molecule type" value="Genomic_DNA"/>
</dbReference>
<keyword evidence="7" id="KW-1185">Reference proteome</keyword>
<name>A0ABY7FAY4_MYAAR</name>
<comment type="subcellular location">
    <subcellularLocation>
        <location evidence="1">Nucleus</location>
    </subcellularLocation>
</comment>
<dbReference type="Gene3D" id="2.160.20.80">
    <property type="entry name" value="E3 ubiquitin-protein ligase SopA"/>
    <property type="match status" value="1"/>
</dbReference>
<dbReference type="PANTHER" id="PTHR23043">
    <property type="entry name" value="HYPOXIA-INDUCIBLE FACTOR 1 ALPHA"/>
    <property type="match status" value="1"/>
</dbReference>
<sequence length="803" mass="88640">MNVEMAGSSIFDYVHTQDHQEMADELGISLSSISSTLSSPTSPLVESPKSARAVTPPMNDRGSDSFEVPLMVPGGERGYRRTFCIRMKSTLTKRGVHSRTSGYRFSFTIGQKSPGPLLGLSGVAIALPPPSITELRIESDTFIMRISTLTDWKSDELSGRDVYTLCHPGDIQLLRKAHDDLLAKGQVLSPCVRLLNKGGGYIWVQICCTSLFTSKTTDEQTVLAIIQTMSSIEHRGVAMDTSQMQNVAQPVCSSSNQGDLEAIADGKASVADSPDLLSKDTDESQDGSNEQPPEGASAEFHTTMEQGLFFEDSIDKKVELAKHDNRLSRRKADRPRKRRRDSDECSPVAAHTVDISDNSTCDLICRHNSVSEHGSSPSLHSEEDSILNLSSANPSIPSSPLVDTTKLAQATPEDLSLRSKIEKMNGEYREAKIQAKITDKNISSTVQDLEKAMSRHLPSKGKSSFVETTSRLDHNWTGPFYSFTPGLYSAHNNNIYASRESVIRTSLTNRVCSSLLDSNQIQPSSDLSIHKDQLQINIPHISIHNKQKQYVQSDILSLADELIIPTQPCESTAEKCGQGCFTENDDVLGLRTIHRNPKFTYASATDPINDIAKQPFLSVPNYPYVNPKTLYLSECFVISVKPNKIKGTERNGKKPETEMMNLEGMDVEGMDVERMDVEGMDLEWMDVEGMDVERMDVEGMDLEGMDVEGMDVERMDVEGMDLEGMDVEGMDVEIMDVEGMDLEGMDVEGMDVERMDVEGMDPSLTDSALRSQSKPCLTDTRYAITFKALPDCHSPCGHPRSLA</sequence>
<feature type="region of interest" description="Disordered" evidence="5">
    <location>
        <begin position="325"/>
        <end position="347"/>
    </location>
</feature>
<evidence type="ECO:0000313" key="6">
    <source>
        <dbReference type="EMBL" id="WAR19333.1"/>
    </source>
</evidence>
<evidence type="ECO:0000256" key="4">
    <source>
        <dbReference type="ARBA" id="ARBA00023242"/>
    </source>
</evidence>
<dbReference type="InterPro" id="IPR035965">
    <property type="entry name" value="PAS-like_dom_sf"/>
</dbReference>
<evidence type="ECO:0000256" key="2">
    <source>
        <dbReference type="ARBA" id="ARBA00023015"/>
    </source>
</evidence>
<dbReference type="CDD" id="cd00130">
    <property type="entry name" value="PAS"/>
    <property type="match status" value="1"/>
</dbReference>